<dbReference type="OrthoDB" id="77957at2759"/>
<gene>
    <name evidence="1" type="ORF">ACHHYP_06604</name>
</gene>
<keyword evidence="2" id="KW-1185">Reference proteome</keyword>
<organism evidence="1 2">
    <name type="scientific">Achlya hypogyna</name>
    <name type="common">Oomycete</name>
    <name type="synonym">Protoachlya hypogyna</name>
    <dbReference type="NCBI Taxonomy" id="1202772"/>
    <lineage>
        <taxon>Eukaryota</taxon>
        <taxon>Sar</taxon>
        <taxon>Stramenopiles</taxon>
        <taxon>Oomycota</taxon>
        <taxon>Saprolegniomycetes</taxon>
        <taxon>Saprolegniales</taxon>
        <taxon>Achlyaceae</taxon>
        <taxon>Achlya</taxon>
    </lineage>
</organism>
<dbReference type="Proteomes" id="UP000243579">
    <property type="component" value="Unassembled WGS sequence"/>
</dbReference>
<evidence type="ECO:0000313" key="1">
    <source>
        <dbReference type="EMBL" id="OQR88840.1"/>
    </source>
</evidence>
<sequence length="294" mass="33086">MTRFCGMQRRGSGDAMNVAPRASRRHSLCALTDVVALAQRTPVLRKPALFHAIARDLDEPTSPSKSTSGSHGVRMLQRLGSTRARVPTVVTPRTATLVRKFTVASGSFAPERMVRQTSASHLQLMPHLKDANLCADTAVPAALRQRSVWATETVATPTQWLFPKEEQFESVLCRRCSAYLKAALVQPLPFGWLELPPDGDDRTCYYDKRSHEVLSAPPDGVSEVARRVFNATGSVYTVCACRMTWVRRQHLLRKIKQYANRYKENVHWSVATELELVYDRHFKDPPLDDPCRLT</sequence>
<reference evidence="1 2" key="1">
    <citation type="journal article" date="2014" name="Genome Biol. Evol.">
        <title>The secreted proteins of Achlya hypogyna and Thraustotheca clavata identify the ancestral oomycete secretome and reveal gene acquisitions by horizontal gene transfer.</title>
        <authorList>
            <person name="Misner I."/>
            <person name="Blouin N."/>
            <person name="Leonard G."/>
            <person name="Richards T.A."/>
            <person name="Lane C.E."/>
        </authorList>
    </citation>
    <scope>NUCLEOTIDE SEQUENCE [LARGE SCALE GENOMIC DNA]</scope>
    <source>
        <strain evidence="1 2">ATCC 48635</strain>
    </source>
</reference>
<dbReference type="AlphaFoldDB" id="A0A1V9YTA4"/>
<name>A0A1V9YTA4_ACHHY</name>
<evidence type="ECO:0008006" key="3">
    <source>
        <dbReference type="Google" id="ProtNLM"/>
    </source>
</evidence>
<protein>
    <recommendedName>
        <fullName evidence="3">WW domain-containing protein</fullName>
    </recommendedName>
</protein>
<evidence type="ECO:0000313" key="2">
    <source>
        <dbReference type="Proteomes" id="UP000243579"/>
    </source>
</evidence>
<dbReference type="EMBL" id="JNBR01001058">
    <property type="protein sequence ID" value="OQR88840.1"/>
    <property type="molecule type" value="Genomic_DNA"/>
</dbReference>
<comment type="caution">
    <text evidence="1">The sequence shown here is derived from an EMBL/GenBank/DDBJ whole genome shotgun (WGS) entry which is preliminary data.</text>
</comment>
<accession>A0A1V9YTA4</accession>
<proteinExistence type="predicted"/>